<dbReference type="GO" id="GO:0047631">
    <property type="term" value="F:ADP-ribose diphosphatase activity"/>
    <property type="evidence" value="ECO:0007669"/>
    <property type="project" value="InterPro"/>
</dbReference>
<keyword evidence="4" id="KW-1185">Reference proteome</keyword>
<dbReference type="WBParaSite" id="MhA1_Contig681.frz3.gene4">
    <property type="protein sequence ID" value="MhA1_Contig681.frz3.gene4"/>
    <property type="gene ID" value="MhA1_Contig681.frz3.gene4"/>
</dbReference>
<dbReference type="Gene3D" id="3.90.79.10">
    <property type="entry name" value="Nucleoside Triphosphate Pyrophosphohydrolase"/>
    <property type="match status" value="1"/>
</dbReference>
<dbReference type="InterPro" id="IPR015797">
    <property type="entry name" value="NUDIX_hydrolase-like_dom_sf"/>
</dbReference>
<dbReference type="Pfam" id="PF25969">
    <property type="entry name" value="NUDT9_N"/>
    <property type="match status" value="1"/>
</dbReference>
<keyword evidence="2" id="KW-0732">Signal</keyword>
<dbReference type="AlphaFoldDB" id="A0A1I8BVT0"/>
<dbReference type="InterPro" id="IPR000086">
    <property type="entry name" value="NUDIX_hydrolase_dom"/>
</dbReference>
<feature type="compositionally biased region" description="Basic and acidic residues" evidence="1">
    <location>
        <begin position="782"/>
        <end position="799"/>
    </location>
</feature>
<organism evidence="4 5">
    <name type="scientific">Meloidogyne hapla</name>
    <name type="common">Root-knot nematode worm</name>
    <dbReference type="NCBI Taxonomy" id="6305"/>
    <lineage>
        <taxon>Eukaryota</taxon>
        <taxon>Metazoa</taxon>
        <taxon>Ecdysozoa</taxon>
        <taxon>Nematoda</taxon>
        <taxon>Chromadorea</taxon>
        <taxon>Rhabditida</taxon>
        <taxon>Tylenchina</taxon>
        <taxon>Tylenchomorpha</taxon>
        <taxon>Tylenchoidea</taxon>
        <taxon>Meloidogynidae</taxon>
        <taxon>Meloidogyninae</taxon>
        <taxon>Meloidogyne</taxon>
    </lineage>
</organism>
<evidence type="ECO:0000256" key="2">
    <source>
        <dbReference type="SAM" id="SignalP"/>
    </source>
</evidence>
<dbReference type="SUPFAM" id="SSF55811">
    <property type="entry name" value="Nudix"/>
    <property type="match status" value="1"/>
</dbReference>
<accession>A0A1I8BVT0</accession>
<feature type="region of interest" description="Disordered" evidence="1">
    <location>
        <begin position="776"/>
        <end position="891"/>
    </location>
</feature>
<evidence type="ECO:0000313" key="5">
    <source>
        <dbReference type="WBParaSite" id="MhA1_Contig681.frz3.gene4"/>
    </source>
</evidence>
<evidence type="ECO:0000313" key="4">
    <source>
        <dbReference type="Proteomes" id="UP000095281"/>
    </source>
</evidence>
<feature type="signal peptide" evidence="2">
    <location>
        <begin position="1"/>
        <end position="16"/>
    </location>
</feature>
<feature type="compositionally biased region" description="Basic and acidic residues" evidence="1">
    <location>
        <begin position="852"/>
        <end position="861"/>
    </location>
</feature>
<evidence type="ECO:0000259" key="3">
    <source>
        <dbReference type="PROSITE" id="PS51462"/>
    </source>
</evidence>
<proteinExistence type="predicted"/>
<dbReference type="Pfam" id="PF00293">
    <property type="entry name" value="NUDIX"/>
    <property type="match status" value="1"/>
</dbReference>
<dbReference type="Proteomes" id="UP000095281">
    <property type="component" value="Unplaced"/>
</dbReference>
<name>A0A1I8BVT0_MELHA</name>
<reference evidence="5" key="1">
    <citation type="submission" date="2016-11" db="UniProtKB">
        <authorList>
            <consortium name="WormBaseParasite"/>
        </authorList>
    </citation>
    <scope>IDENTIFICATION</scope>
</reference>
<dbReference type="PANTHER" id="PTHR13030:SF8">
    <property type="entry name" value="ADP-RIBOSE PYROPHOSPHATASE, MITOCHONDRIAL"/>
    <property type="match status" value="1"/>
</dbReference>
<sequence length="891" mass="103663">MRLLILGALLPLFVMGDKGTDYFVREHNVGPIPVGPTLPGEDKVEFHKGEEFYLPANDENCDKDLYKPEFQLPLPQIYKVVYNDKNYSRRATTTEAFIKDFKMDEGWLRNFMIQKQFKDLVAEGMEQKMIKEFQEIFKETDKEMAKELLEKIHNEIIVKPDNEKVNENVKEMVKEILENSHNEYIEKLDKEMIEKMNFIISEVIREEMVEEIDGEMDKEKNENMIAPTEEVSESEEMEMNKMFKEMFERIKTNFKKMVEEKMGEKEVKEMLDEENQEKVKKRFKELIKSKIIDKEFAKGLGKKDDEELKKILIKTIKGKMSEKKVEKILDKKAEKVKEIYKEMVKEESIKEIIEKIIQEKGEKIGKEKLKEIFRKKGEEMVEDEWRKYEKLKYPRNVKTQNEYEDQMKERRNMVTKILKTYTNSEMSEERYCTTRLEKPNGKEGCVIDDSDEEYAPRPVIGQHLATGYLPASFWPKPDKDNISVYKNLWHSNKHENVYIKKMVDRCSFAGKYEILKSGHPLNPYARTGLTLRGELYQWGPVRGIGAILWLVNEHGQFEFLAIKNGKYERKEDQKYTTPGGYIDPEEDFEVAARRELIEEALGTKEKYDKKLFEEKKKLIGKGEVVLFGYDDAKENNTDNAWNESATYAFQIGYEQLKDFKPKAKSDAVKSMWFTIFTNKVAKDSENRKESFEDLKVALKGEQNKEEKNIEESLGQIKTLHEKIEFILGNFSVCWELEGDEAKNHRCREMKDPKMLNMEKLARKRYVSENAKIVSEITSNLGEQHDGQHPKNLDDKREQSEETQPIGNIGKKRTHEGGSASPHEHREGGPPPKNGGSDSKRGKIVSHRSASPTKRESGDDSKSQGSYKSGGRSPDHHSGGGSQGHPGKKGHR</sequence>
<feature type="domain" description="Nudix hydrolase" evidence="3">
    <location>
        <begin position="541"/>
        <end position="675"/>
    </location>
</feature>
<dbReference type="PANTHER" id="PTHR13030">
    <property type="entry name" value="NUDIX HYDROLASE"/>
    <property type="match status" value="1"/>
</dbReference>
<dbReference type="InterPro" id="IPR039989">
    <property type="entry name" value="NUDT9"/>
</dbReference>
<dbReference type="PROSITE" id="PS51462">
    <property type="entry name" value="NUDIX"/>
    <property type="match status" value="1"/>
</dbReference>
<evidence type="ECO:0000256" key="1">
    <source>
        <dbReference type="SAM" id="MobiDB-lite"/>
    </source>
</evidence>
<protein>
    <submittedName>
        <fullName evidence="5">Nudix hydrolase domain-containing protein</fullName>
    </submittedName>
</protein>
<feature type="chain" id="PRO_5009316214" evidence="2">
    <location>
        <begin position="17"/>
        <end position="891"/>
    </location>
</feature>